<proteinExistence type="predicted"/>
<name>A0A0B0EFP9_9BACT</name>
<sequence>MCEEKSISNEHVPPKCIFPEVKDLGIDYRKSPIKVPSCDVHNMRKSKEDEYLMMVLTCSITNNRVAMNQIQTKILRAWERNPKLAALLLRINKPIKSNGQSTLAFKVDINRFNRSLDWIVRGLYFSQHKKKWVTKLRIESPAMLFLEGSDAMQSNQILKTMGATVSQVLDDLPKIGENPDVFWYQMLHNKKNELLINMMFFGGLQVLASSQP</sequence>
<evidence type="ECO:0000313" key="1">
    <source>
        <dbReference type="EMBL" id="KHE91409.1"/>
    </source>
</evidence>
<protein>
    <submittedName>
        <fullName evidence="1">Uncharacterized protein</fullName>
    </submittedName>
</protein>
<accession>A0A0B0EFP9</accession>
<dbReference type="AlphaFoldDB" id="A0A0B0EFP9"/>
<reference evidence="1 2" key="1">
    <citation type="submission" date="2014-10" db="EMBL/GenBank/DDBJ databases">
        <title>Draft genome of anammox bacterium scalindua brodae, obtained using differential coverage binning of sequence data from two enrichment reactors.</title>
        <authorList>
            <person name="Speth D.R."/>
            <person name="Russ L."/>
            <person name="Kartal B."/>
            <person name="Op den Camp H.J."/>
            <person name="Dutilh B.E."/>
            <person name="Jetten M.S."/>
        </authorList>
    </citation>
    <scope>NUCLEOTIDE SEQUENCE [LARGE SCALE GENOMIC DNA]</scope>
    <source>
        <strain evidence="1">RU1</strain>
    </source>
</reference>
<dbReference type="PATRIC" id="fig|237368.3.peg.3089"/>
<comment type="caution">
    <text evidence="1">The sequence shown here is derived from an EMBL/GenBank/DDBJ whole genome shotgun (WGS) entry which is preliminary data.</text>
</comment>
<dbReference type="EMBL" id="JRYO01000199">
    <property type="protein sequence ID" value="KHE91409.1"/>
    <property type="molecule type" value="Genomic_DNA"/>
</dbReference>
<organism evidence="1 2">
    <name type="scientific">Candidatus Scalindua brodae</name>
    <dbReference type="NCBI Taxonomy" id="237368"/>
    <lineage>
        <taxon>Bacteria</taxon>
        <taxon>Pseudomonadati</taxon>
        <taxon>Planctomycetota</taxon>
        <taxon>Candidatus Brocadiia</taxon>
        <taxon>Candidatus Brocadiales</taxon>
        <taxon>Candidatus Scalinduaceae</taxon>
        <taxon>Candidatus Scalindua</taxon>
    </lineage>
</organism>
<gene>
    <name evidence="1" type="ORF">SCABRO_02849</name>
</gene>
<evidence type="ECO:0000313" key="2">
    <source>
        <dbReference type="Proteomes" id="UP000030652"/>
    </source>
</evidence>
<dbReference type="eggNOG" id="ENOG5032W1Q">
    <property type="taxonomic scope" value="Bacteria"/>
</dbReference>
<dbReference type="Proteomes" id="UP000030652">
    <property type="component" value="Unassembled WGS sequence"/>
</dbReference>